<gene>
    <name evidence="2" type="ORF">OMAR00294_LOCUS66</name>
</gene>
<name>A0A7S4GKL2_OXYMA</name>
<proteinExistence type="predicted"/>
<feature type="transmembrane region" description="Helical" evidence="1">
    <location>
        <begin position="49"/>
        <end position="70"/>
    </location>
</feature>
<reference evidence="2" key="1">
    <citation type="submission" date="2021-01" db="EMBL/GenBank/DDBJ databases">
        <authorList>
            <person name="Corre E."/>
            <person name="Pelletier E."/>
            <person name="Niang G."/>
            <person name="Scheremetjew M."/>
            <person name="Finn R."/>
            <person name="Kale V."/>
            <person name="Holt S."/>
            <person name="Cochrane G."/>
            <person name="Meng A."/>
            <person name="Brown T."/>
            <person name="Cohen L."/>
        </authorList>
    </citation>
    <scope>NUCLEOTIDE SEQUENCE</scope>
    <source>
        <strain evidence="2">LB1974</strain>
    </source>
</reference>
<evidence type="ECO:0000256" key="1">
    <source>
        <dbReference type="SAM" id="Phobius"/>
    </source>
</evidence>
<keyword evidence="1" id="KW-0472">Membrane</keyword>
<feature type="transmembrane region" description="Helical" evidence="1">
    <location>
        <begin position="134"/>
        <end position="154"/>
    </location>
</feature>
<evidence type="ECO:0000313" key="2">
    <source>
        <dbReference type="EMBL" id="CAE0839779.1"/>
    </source>
</evidence>
<sequence>MPDEVMSNQEASRLSCMWSFGLILMQFVVLTGSAHGASCAGAGLAQAPLWVWPLIAGCCLFAFGTELAVLTSAPSWQFKFSYTIPSTVMNIFDVCTDALAAGVMLASYNCEDCRLEAAWKQVAAKSALRVNIPLWSIALFAWLATLPQFLIPLFTDSHNSFVDLDLLGFETIASLPEKTSDANSTQERFMFKFFLRLLAENAFQIHVQITIAGLSIALTGWTSAVYMMLVSIGTSSVMLLFKLCQLAPDVFAVFEMNKRDRFGKIVFFNGLLAAFVVVAYALAKILALFVCPQHLLNYNGCAEFDV</sequence>
<keyword evidence="1" id="KW-1133">Transmembrane helix</keyword>
<dbReference type="EMBL" id="HBJB01000076">
    <property type="protein sequence ID" value="CAE0839779.1"/>
    <property type="molecule type" value="Transcribed_RNA"/>
</dbReference>
<feature type="transmembrane region" description="Helical" evidence="1">
    <location>
        <begin position="265"/>
        <end position="290"/>
    </location>
</feature>
<accession>A0A7S4GKL2</accession>
<organism evidence="2">
    <name type="scientific">Oxyrrhis marina</name>
    <name type="common">Dinoflagellate</name>
    <dbReference type="NCBI Taxonomy" id="2969"/>
    <lineage>
        <taxon>Eukaryota</taxon>
        <taxon>Sar</taxon>
        <taxon>Alveolata</taxon>
        <taxon>Dinophyceae</taxon>
        <taxon>Oxyrrhinales</taxon>
        <taxon>Oxyrrhinaceae</taxon>
        <taxon>Oxyrrhis</taxon>
    </lineage>
</organism>
<protein>
    <submittedName>
        <fullName evidence="2">Uncharacterized protein</fullName>
    </submittedName>
</protein>
<dbReference type="AlphaFoldDB" id="A0A7S4GKL2"/>
<keyword evidence="1" id="KW-0812">Transmembrane</keyword>